<evidence type="ECO:0000313" key="2">
    <source>
        <dbReference type="EMBL" id="CAE7563467.1"/>
    </source>
</evidence>
<dbReference type="AlphaFoldDB" id="A0A812U4R9"/>
<name>A0A812U4R9_SYMPI</name>
<dbReference type="OrthoDB" id="441589at2759"/>
<sequence length="352" mass="38562">PAYLAKEQVAWTGKGRCHEANDEKKVVVVWVAHGTNLLRCAPHQVRPVVEETGYATVADPAAAMEALRDLRARSTTQFRDVLEPEPAMQDVLDEARDYDDVSMDYEPSEHAPQHDSDADDEGGLQPVPPPQSQAAFLYQQAVADTREPPRRRQLSAAEPDPEGAPPTPALALSQPKRLRPTTTSACAFVPASGSLRPSGGRAAVEDVFIVDGGANDLPGGWAVMDGDLVLDEVWLTREVTEKKLSVSQRLEMINAKKAELQSYFANKVWEFEDPKPGDSMRTISARWVLTFKEDPPGSTPRAKARLVLRGFQDPDMGSIETSSPTAARQAKFFLLALSPVMSWTLYASDVKT</sequence>
<accession>A0A812U4R9</accession>
<gene>
    <name evidence="2" type="ORF">SPIL2461_LOCUS15080</name>
</gene>
<reference evidence="2" key="1">
    <citation type="submission" date="2021-02" db="EMBL/GenBank/DDBJ databases">
        <authorList>
            <person name="Dougan E. K."/>
            <person name="Rhodes N."/>
            <person name="Thang M."/>
            <person name="Chan C."/>
        </authorList>
    </citation>
    <scope>NUCLEOTIDE SEQUENCE</scope>
</reference>
<protein>
    <recommendedName>
        <fullName evidence="4">Reverse transcriptase Ty1/copia-type domain-containing protein</fullName>
    </recommendedName>
</protein>
<feature type="non-terminal residue" evidence="2">
    <location>
        <position position="1"/>
    </location>
</feature>
<dbReference type="EMBL" id="CAJNIZ010036087">
    <property type="protein sequence ID" value="CAE7563467.1"/>
    <property type="molecule type" value="Genomic_DNA"/>
</dbReference>
<evidence type="ECO:0000256" key="1">
    <source>
        <dbReference type="SAM" id="MobiDB-lite"/>
    </source>
</evidence>
<evidence type="ECO:0000313" key="3">
    <source>
        <dbReference type="Proteomes" id="UP000649617"/>
    </source>
</evidence>
<feature type="region of interest" description="Disordered" evidence="1">
    <location>
        <begin position="144"/>
        <end position="177"/>
    </location>
</feature>
<feature type="compositionally biased region" description="Basic and acidic residues" evidence="1">
    <location>
        <begin position="107"/>
        <end position="116"/>
    </location>
</feature>
<feature type="non-terminal residue" evidence="2">
    <location>
        <position position="352"/>
    </location>
</feature>
<organism evidence="2 3">
    <name type="scientific">Symbiodinium pilosum</name>
    <name type="common">Dinoflagellate</name>
    <dbReference type="NCBI Taxonomy" id="2952"/>
    <lineage>
        <taxon>Eukaryota</taxon>
        <taxon>Sar</taxon>
        <taxon>Alveolata</taxon>
        <taxon>Dinophyceae</taxon>
        <taxon>Suessiales</taxon>
        <taxon>Symbiodiniaceae</taxon>
        <taxon>Symbiodinium</taxon>
    </lineage>
</organism>
<evidence type="ECO:0008006" key="4">
    <source>
        <dbReference type="Google" id="ProtNLM"/>
    </source>
</evidence>
<dbReference type="Proteomes" id="UP000649617">
    <property type="component" value="Unassembled WGS sequence"/>
</dbReference>
<feature type="region of interest" description="Disordered" evidence="1">
    <location>
        <begin position="103"/>
        <end position="131"/>
    </location>
</feature>
<comment type="caution">
    <text evidence="2">The sequence shown here is derived from an EMBL/GenBank/DDBJ whole genome shotgun (WGS) entry which is preliminary data.</text>
</comment>
<keyword evidence="3" id="KW-1185">Reference proteome</keyword>
<proteinExistence type="predicted"/>